<dbReference type="KEGG" id="phm:PSMK_27320"/>
<reference evidence="2 3" key="1">
    <citation type="submission" date="2012-02" db="EMBL/GenBank/DDBJ databases">
        <title>Complete genome sequence of Phycisphaera mikurensis NBRC 102666.</title>
        <authorList>
            <person name="Ankai A."/>
            <person name="Hosoyama A."/>
            <person name="Terui Y."/>
            <person name="Sekine M."/>
            <person name="Fukai R."/>
            <person name="Kato Y."/>
            <person name="Nakamura S."/>
            <person name="Yamada-Narita S."/>
            <person name="Kawakoshi A."/>
            <person name="Fukunaga Y."/>
            <person name="Yamazaki S."/>
            <person name="Fujita N."/>
        </authorList>
    </citation>
    <scope>NUCLEOTIDE SEQUENCE [LARGE SCALE GENOMIC DNA]</scope>
    <source>
        <strain evidence="3">NBRC 102666 / KCTC 22515 / FYK2301M01</strain>
    </source>
</reference>
<organism evidence="2 3">
    <name type="scientific">Phycisphaera mikurensis (strain NBRC 102666 / KCTC 22515 / FYK2301M01)</name>
    <dbReference type="NCBI Taxonomy" id="1142394"/>
    <lineage>
        <taxon>Bacteria</taxon>
        <taxon>Pseudomonadati</taxon>
        <taxon>Planctomycetota</taxon>
        <taxon>Phycisphaerae</taxon>
        <taxon>Phycisphaerales</taxon>
        <taxon>Phycisphaeraceae</taxon>
        <taxon>Phycisphaera</taxon>
    </lineage>
</organism>
<gene>
    <name evidence="2" type="ordered locus">PSMK_27320</name>
</gene>
<evidence type="ECO:0000256" key="1">
    <source>
        <dbReference type="SAM" id="MobiDB-lite"/>
    </source>
</evidence>
<sequence>METGRGGRAERRVRGSVVRRTAGPDRCVPGLSHPRARWRRDSVGPAPSGLGADAAGFKRDGGSSGMGPVHDRSDG</sequence>
<name>I0II03_PHYMF</name>
<proteinExistence type="predicted"/>
<feature type="compositionally biased region" description="Basic and acidic residues" evidence="1">
    <location>
        <begin position="1"/>
        <end position="13"/>
    </location>
</feature>
<dbReference type="STRING" id="1142394.PSMK_27320"/>
<protein>
    <submittedName>
        <fullName evidence="2">Uncharacterized protein</fullName>
    </submittedName>
</protein>
<dbReference type="EMBL" id="AP012338">
    <property type="protein sequence ID" value="BAM04891.1"/>
    <property type="molecule type" value="Genomic_DNA"/>
</dbReference>
<dbReference type="HOGENOM" id="CLU_2667896_0_0_0"/>
<dbReference type="AlphaFoldDB" id="I0II03"/>
<accession>I0II03</accession>
<evidence type="ECO:0000313" key="3">
    <source>
        <dbReference type="Proteomes" id="UP000007881"/>
    </source>
</evidence>
<dbReference type="Proteomes" id="UP000007881">
    <property type="component" value="Chromosome"/>
</dbReference>
<evidence type="ECO:0000313" key="2">
    <source>
        <dbReference type="EMBL" id="BAM04891.1"/>
    </source>
</evidence>
<feature type="region of interest" description="Disordered" evidence="1">
    <location>
        <begin position="1"/>
        <end position="75"/>
    </location>
</feature>
<keyword evidence="3" id="KW-1185">Reference proteome</keyword>